<evidence type="ECO:0000256" key="1">
    <source>
        <dbReference type="SAM" id="SignalP"/>
    </source>
</evidence>
<evidence type="ECO:0000313" key="2">
    <source>
        <dbReference type="Proteomes" id="UP000887566"/>
    </source>
</evidence>
<dbReference type="Gene3D" id="3.15.20.10">
    <property type="entry name" value="Bactericidal permeability-increasing protein, domain 2"/>
    <property type="match status" value="1"/>
</dbReference>
<name>A0A914XAD3_9BILA</name>
<dbReference type="Gene3D" id="3.15.10.10">
    <property type="entry name" value="Bactericidal permeability-increasing protein, domain 1"/>
    <property type="match status" value="1"/>
</dbReference>
<dbReference type="GO" id="GO:0005615">
    <property type="term" value="C:extracellular space"/>
    <property type="evidence" value="ECO:0007669"/>
    <property type="project" value="TreeGrafter"/>
</dbReference>
<keyword evidence="1" id="KW-0732">Signal</keyword>
<organism evidence="2 3">
    <name type="scientific">Plectus sambesii</name>
    <dbReference type="NCBI Taxonomy" id="2011161"/>
    <lineage>
        <taxon>Eukaryota</taxon>
        <taxon>Metazoa</taxon>
        <taxon>Ecdysozoa</taxon>
        <taxon>Nematoda</taxon>
        <taxon>Chromadorea</taxon>
        <taxon>Plectida</taxon>
        <taxon>Plectina</taxon>
        <taxon>Plectoidea</taxon>
        <taxon>Plectidae</taxon>
        <taxon>Plectus</taxon>
    </lineage>
</organism>
<evidence type="ECO:0000313" key="3">
    <source>
        <dbReference type="WBParaSite" id="PSAMB.scaffold7245size7960.g29813.t1"/>
    </source>
</evidence>
<dbReference type="AlphaFoldDB" id="A0A914XAD3"/>
<dbReference type="InterPro" id="IPR017943">
    <property type="entry name" value="Bactericidal_perm-incr_a/b_dom"/>
</dbReference>
<feature type="chain" id="PRO_5037553007" evidence="1">
    <location>
        <begin position="21"/>
        <end position="462"/>
    </location>
</feature>
<accession>A0A914XAD3</accession>
<keyword evidence="2" id="KW-1185">Reference proteome</keyword>
<dbReference type="SUPFAM" id="SSF55394">
    <property type="entry name" value="Bactericidal permeability-increasing protein, BPI"/>
    <property type="match status" value="2"/>
</dbReference>
<dbReference type="Proteomes" id="UP000887566">
    <property type="component" value="Unplaced"/>
</dbReference>
<dbReference type="PANTHER" id="PTHR10504">
    <property type="entry name" value="BACTERICIDAL PERMEABILITY-INCREASING BPI PROTEIN-RELATED"/>
    <property type="match status" value="1"/>
</dbReference>
<dbReference type="InterPro" id="IPR032942">
    <property type="entry name" value="BPI/LBP/Plunc"/>
</dbReference>
<reference evidence="3" key="1">
    <citation type="submission" date="2022-11" db="UniProtKB">
        <authorList>
            <consortium name="WormBaseParasite"/>
        </authorList>
    </citation>
    <scope>IDENTIFICATION</scope>
</reference>
<feature type="signal peptide" evidence="1">
    <location>
        <begin position="1"/>
        <end position="20"/>
    </location>
</feature>
<sequence>MSRLFLCFLFGAALASLAEIAPPRHRRSSESSSVSGNNLLVEVSERALRIGIDRFGIWLAEKLYDVGQLPDFDRPIGMLKMKAHNIWLTSVNLGDFALKIDDRRGSASLEFPNVSLVIQGEWNCTVMRARDRGNLTAYNNNTRLELIHMVPKSFSGTPFIDPDVYCHATIEPLTLDFGDREGSMKLYNIARPHIEQYLRDETHKMLCEEAVSILDDYLRDGAMHLSLQHLIYGRHLLDYSTVADPQFVGTSLVLQHSGQIDEQVVQAKVDEHQMFDGDWMVKYSIHPDLINQMLVVLADASAFDKNLTKRNAENSQIHLALTTFQPPNITISEHSATLNIFSQWDVHMDENDGINLLTVYSEDFGLEAKFDNSAQLRFKLTLMQSNRDEASDSEEKDRATDSRSLFLNAVHRHYSAVIARFLRLPLPKYQNTTVTAGHVAFANGFLQFGADFASDEDATINT</sequence>
<dbReference type="WBParaSite" id="PSAMB.scaffold7245size7960.g29813.t1">
    <property type="protein sequence ID" value="PSAMB.scaffold7245size7960.g29813.t1"/>
    <property type="gene ID" value="PSAMB.scaffold7245size7960.g29813"/>
</dbReference>
<proteinExistence type="predicted"/>
<dbReference type="PANTHER" id="PTHR10504:SF131">
    <property type="entry name" value="BPI2 DOMAIN-CONTAINING PROTEIN"/>
    <property type="match status" value="1"/>
</dbReference>
<dbReference type="GO" id="GO:0008289">
    <property type="term" value="F:lipid binding"/>
    <property type="evidence" value="ECO:0007669"/>
    <property type="project" value="InterPro"/>
</dbReference>
<protein>
    <submittedName>
        <fullName evidence="3">Uncharacterized protein</fullName>
    </submittedName>
</protein>